<feature type="compositionally biased region" description="Low complexity" evidence="1">
    <location>
        <begin position="220"/>
        <end position="231"/>
    </location>
</feature>
<feature type="compositionally biased region" description="Polar residues" evidence="1">
    <location>
        <begin position="238"/>
        <end position="248"/>
    </location>
</feature>
<dbReference type="Proteomes" id="UP000009027">
    <property type="component" value="Unassembled WGS sequence"/>
</dbReference>
<feature type="region of interest" description="Disordered" evidence="1">
    <location>
        <begin position="215"/>
        <end position="251"/>
    </location>
</feature>
<sequence>MCLKMPSFLPCPFSLSRTRKCRTFVVPFAYAKAVGVPRGAVQRSQQAQDTSKQLSSNFLLHSMPHGVPVPISEPQRKTDTPHHRRLPCGSARISLPTARALNLACSIVPNSLRCTLPLCAGEKRKCRHCLCGSCCPFSLLAPLLAATKSPTTRHAPACSRPSREEKSNCSARRRLVPFCPFLLSSKKQIATTHTENNAQTNKRIRCVEPLFPASTAPASNKNQGQPNKGNKFPLRPTRQISANATAVPSSDDACAARFTAD</sequence>
<reference evidence="2 3" key="1">
    <citation type="journal article" date="2012" name="Proc. Natl. Acad. Sci. U.S.A.">
        <title>Antigenic diversity is generated by distinct evolutionary mechanisms in African trypanosome species.</title>
        <authorList>
            <person name="Jackson A.P."/>
            <person name="Berry A."/>
            <person name="Aslett M."/>
            <person name="Allison H.C."/>
            <person name="Burton P."/>
            <person name="Vavrova-Anderson J."/>
            <person name="Brown R."/>
            <person name="Browne H."/>
            <person name="Corton N."/>
            <person name="Hauser H."/>
            <person name="Gamble J."/>
            <person name="Gilderthorp R."/>
            <person name="Marcello L."/>
            <person name="McQuillan J."/>
            <person name="Otto T.D."/>
            <person name="Quail M.A."/>
            <person name="Sanders M.J."/>
            <person name="van Tonder A."/>
            <person name="Ginger M.L."/>
            <person name="Field M.C."/>
            <person name="Barry J.D."/>
            <person name="Hertz-Fowler C."/>
            <person name="Berriman M."/>
        </authorList>
    </citation>
    <scope>NUCLEOTIDE SEQUENCE</scope>
    <source>
        <strain evidence="2 3">Y486</strain>
    </source>
</reference>
<organism evidence="2 3">
    <name type="scientific">Trypanosoma vivax (strain Y486)</name>
    <dbReference type="NCBI Taxonomy" id="1055687"/>
    <lineage>
        <taxon>Eukaryota</taxon>
        <taxon>Discoba</taxon>
        <taxon>Euglenozoa</taxon>
        <taxon>Kinetoplastea</taxon>
        <taxon>Metakinetoplastina</taxon>
        <taxon>Trypanosomatida</taxon>
        <taxon>Trypanosomatidae</taxon>
        <taxon>Trypanosoma</taxon>
        <taxon>Duttonella</taxon>
    </lineage>
</organism>
<evidence type="ECO:0000313" key="2">
    <source>
        <dbReference type="EMBL" id="CCD19710.1"/>
    </source>
</evidence>
<gene>
    <name evidence="2" type="ORF">TvY486_0002230</name>
</gene>
<keyword evidence="3" id="KW-1185">Reference proteome</keyword>
<accession>F9WQ83</accession>
<dbReference type="VEuPathDB" id="TriTrypDB:TvY486_0002230"/>
<dbReference type="EMBL" id="CAEX01003970">
    <property type="protein sequence ID" value="CCD19710.1"/>
    <property type="molecule type" value="Genomic_DNA"/>
</dbReference>
<protein>
    <submittedName>
        <fullName evidence="2">Uncharacterized protein</fullName>
    </submittedName>
</protein>
<evidence type="ECO:0000313" key="3">
    <source>
        <dbReference type="Proteomes" id="UP000009027"/>
    </source>
</evidence>
<dbReference type="AlphaFoldDB" id="F9WQ83"/>
<proteinExistence type="predicted"/>
<name>F9WQ83_TRYVY</name>
<evidence type="ECO:0000256" key="1">
    <source>
        <dbReference type="SAM" id="MobiDB-lite"/>
    </source>
</evidence>